<feature type="transmembrane region" description="Helical" evidence="1">
    <location>
        <begin position="35"/>
        <end position="54"/>
    </location>
</feature>
<evidence type="ECO:0000313" key="2">
    <source>
        <dbReference type="EMBL" id="ADG05251.1"/>
    </source>
</evidence>
<dbReference type="EMBL" id="CP002017">
    <property type="protein sequence ID" value="ADG05251.1"/>
    <property type="molecule type" value="Genomic_DNA"/>
</dbReference>
<accession>D5WTT1</accession>
<keyword evidence="3" id="KW-1185">Reference proteome</keyword>
<evidence type="ECO:0000313" key="3">
    <source>
        <dbReference type="Proteomes" id="UP000002368"/>
    </source>
</evidence>
<sequence>MLLKWLIAGVIPFVVLVYTYNLSRWLWRRGLRSGAVGSLFVGVLGFVLSVLGAWRPWE</sequence>
<gene>
    <name evidence="2" type="ordered locus">Btus_0483</name>
</gene>
<evidence type="ECO:0000256" key="1">
    <source>
        <dbReference type="SAM" id="Phobius"/>
    </source>
</evidence>
<keyword evidence="1" id="KW-1133">Transmembrane helix</keyword>
<dbReference type="Proteomes" id="UP000002368">
    <property type="component" value="Chromosome"/>
</dbReference>
<dbReference type="AlphaFoldDB" id="D5WTT1"/>
<feature type="transmembrane region" description="Helical" evidence="1">
    <location>
        <begin position="6"/>
        <end position="23"/>
    </location>
</feature>
<dbReference type="RefSeq" id="WP_013074544.1">
    <property type="nucleotide sequence ID" value="NC_014098.1"/>
</dbReference>
<keyword evidence="1" id="KW-0812">Transmembrane</keyword>
<dbReference type="STRING" id="562970.Btus_0483"/>
<dbReference type="HOGENOM" id="CLU_2973568_0_0_9"/>
<organism evidence="2 3">
    <name type="scientific">Kyrpidia tusciae (strain DSM 2912 / NBRC 15312 / T2)</name>
    <name type="common">Bacillus tusciae</name>
    <dbReference type="NCBI Taxonomy" id="562970"/>
    <lineage>
        <taxon>Bacteria</taxon>
        <taxon>Bacillati</taxon>
        <taxon>Bacillota</taxon>
        <taxon>Bacilli</taxon>
        <taxon>Bacillales</taxon>
        <taxon>Alicyclobacillaceae</taxon>
        <taxon>Kyrpidia</taxon>
    </lineage>
</organism>
<proteinExistence type="predicted"/>
<name>D5WTT1_KYRT2</name>
<keyword evidence="1" id="KW-0472">Membrane</keyword>
<reference evidence="2 3" key="1">
    <citation type="journal article" date="2011" name="Stand. Genomic Sci.">
        <title>Complete genome sequence of the thermophilic, hydrogen-oxidizing Bacillus tusciae type strain (T2) and reclassification in the new genus, Kyrpidia gen. nov. as Kyrpidia tusciae comb. nov. and emendation of the family Alicyclobacillaceae da Costa and Rainey, 2010.</title>
        <authorList>
            <person name="Klenk H.P."/>
            <person name="Lapidus A."/>
            <person name="Chertkov O."/>
            <person name="Copeland A."/>
            <person name="Del Rio T.G."/>
            <person name="Nolan M."/>
            <person name="Lucas S."/>
            <person name="Chen F."/>
            <person name="Tice H."/>
            <person name="Cheng J.F."/>
            <person name="Han C."/>
            <person name="Bruce D."/>
            <person name="Goodwin L."/>
            <person name="Pitluck S."/>
            <person name="Pati A."/>
            <person name="Ivanova N."/>
            <person name="Mavromatis K."/>
            <person name="Daum C."/>
            <person name="Chen A."/>
            <person name="Palaniappan K."/>
            <person name="Chang Y.J."/>
            <person name="Land M."/>
            <person name="Hauser L."/>
            <person name="Jeffries C.D."/>
            <person name="Detter J.C."/>
            <person name="Rohde M."/>
            <person name="Abt B."/>
            <person name="Pukall R."/>
            <person name="Goker M."/>
            <person name="Bristow J."/>
            <person name="Markowitz V."/>
            <person name="Hugenholtz P."/>
            <person name="Eisen J.A."/>
        </authorList>
    </citation>
    <scope>NUCLEOTIDE SEQUENCE [LARGE SCALE GENOMIC DNA]</scope>
    <source>
        <strain evidence="2 3">DSM 2912</strain>
    </source>
</reference>
<dbReference type="KEGG" id="bts:Btus_0483"/>
<protein>
    <submittedName>
        <fullName evidence="2">Uncharacterized protein</fullName>
    </submittedName>
</protein>